<gene>
    <name evidence="3" type="ORF">NCTC13354_01159</name>
</gene>
<feature type="region of interest" description="Disordered" evidence="1">
    <location>
        <begin position="1"/>
        <end position="56"/>
    </location>
</feature>
<dbReference type="RefSeq" id="WP_126416557.1">
    <property type="nucleotide sequence ID" value="NZ_LR134476.1"/>
</dbReference>
<dbReference type="AlphaFoldDB" id="A0A448PEX2"/>
<feature type="transmembrane region" description="Helical" evidence="2">
    <location>
        <begin position="68"/>
        <end position="91"/>
    </location>
</feature>
<sequence length="92" mass="9526">MAEPNAGQPGGRGGRGGQPGDDQPGDGRTGNERQHAKPGRDPYSHLGEQLDVGPSDRRAFQHRVRANAGLLGMMALGLSAIILGCVMLAIAL</sequence>
<reference evidence="3 4" key="1">
    <citation type="submission" date="2018-12" db="EMBL/GenBank/DDBJ databases">
        <authorList>
            <consortium name="Pathogen Informatics"/>
        </authorList>
    </citation>
    <scope>NUCLEOTIDE SEQUENCE [LARGE SCALE GENOMIC DNA]</scope>
    <source>
        <strain evidence="3 4">NCTC13354</strain>
    </source>
</reference>
<feature type="compositionally biased region" description="Gly residues" evidence="1">
    <location>
        <begin position="8"/>
        <end position="19"/>
    </location>
</feature>
<feature type="compositionally biased region" description="Basic and acidic residues" evidence="1">
    <location>
        <begin position="29"/>
        <end position="43"/>
    </location>
</feature>
<organism evidence="3 4">
    <name type="scientific">Trueperella bialowiezensis</name>
    <dbReference type="NCBI Taxonomy" id="312285"/>
    <lineage>
        <taxon>Bacteria</taxon>
        <taxon>Bacillati</taxon>
        <taxon>Actinomycetota</taxon>
        <taxon>Actinomycetes</taxon>
        <taxon>Actinomycetales</taxon>
        <taxon>Actinomycetaceae</taxon>
        <taxon>Trueperella</taxon>
    </lineage>
</organism>
<accession>A0A448PEX2</accession>
<keyword evidence="2" id="KW-0472">Membrane</keyword>
<keyword evidence="2" id="KW-0812">Transmembrane</keyword>
<dbReference type="EMBL" id="LR134476">
    <property type="protein sequence ID" value="VEI13444.1"/>
    <property type="molecule type" value="Genomic_DNA"/>
</dbReference>
<protein>
    <submittedName>
        <fullName evidence="3">Uncharacterized protein</fullName>
    </submittedName>
</protein>
<name>A0A448PEX2_9ACTO</name>
<evidence type="ECO:0000256" key="2">
    <source>
        <dbReference type="SAM" id="Phobius"/>
    </source>
</evidence>
<evidence type="ECO:0000313" key="3">
    <source>
        <dbReference type="EMBL" id="VEI13444.1"/>
    </source>
</evidence>
<dbReference type="Proteomes" id="UP000269542">
    <property type="component" value="Chromosome"/>
</dbReference>
<proteinExistence type="predicted"/>
<evidence type="ECO:0000313" key="4">
    <source>
        <dbReference type="Proteomes" id="UP000269542"/>
    </source>
</evidence>
<dbReference type="KEGG" id="tbw:NCTC13354_01159"/>
<keyword evidence="2" id="KW-1133">Transmembrane helix</keyword>
<keyword evidence="4" id="KW-1185">Reference proteome</keyword>
<evidence type="ECO:0000256" key="1">
    <source>
        <dbReference type="SAM" id="MobiDB-lite"/>
    </source>
</evidence>